<sequence>MRSARLQALQSSVAQEVYESIEPTGWQKAVLNHAGLNRRGRKYLDLVFADGRTERVMKPPTVLKFADIRDEMATPEYGAWFSAVLTVSHDRSYSYDFNYDDKPDWGYRHEPSIEDYLADRESYPRPGDKFPSWYPTLDTFRAELAADLAELAEGIDWTQITVRCVNRDEGELRFTAELSNGESRILEYDEYESDVDLISKSSELLGAMFRRGLGRWWAYSVDERGGFEFLE</sequence>
<proteinExistence type="predicted"/>
<accession>A0ABV3VC33</accession>
<name>A0ABV3VC33_9MYCO</name>
<dbReference type="InterPro" id="IPR036170">
    <property type="entry name" value="YezG-like_sf"/>
</dbReference>
<evidence type="ECO:0000313" key="2">
    <source>
        <dbReference type="Proteomes" id="UP001558474"/>
    </source>
</evidence>
<dbReference type="EMBL" id="JBDLOU010000018">
    <property type="protein sequence ID" value="MEX3738749.1"/>
    <property type="molecule type" value="Genomic_DNA"/>
</dbReference>
<protein>
    <submittedName>
        <fullName evidence="1">Uncharacterized protein</fullName>
    </submittedName>
</protein>
<organism evidence="1 2">
    <name type="scientific">Mycolicibacterium porcinum</name>
    <dbReference type="NCBI Taxonomy" id="39693"/>
    <lineage>
        <taxon>Bacteria</taxon>
        <taxon>Bacillati</taxon>
        <taxon>Actinomycetota</taxon>
        <taxon>Actinomycetes</taxon>
        <taxon>Mycobacteriales</taxon>
        <taxon>Mycobacteriaceae</taxon>
        <taxon>Mycolicibacterium</taxon>
    </lineage>
</organism>
<evidence type="ECO:0000313" key="1">
    <source>
        <dbReference type="EMBL" id="MEX3738749.1"/>
    </source>
</evidence>
<reference evidence="1 2" key="1">
    <citation type="submission" date="2024-04" db="EMBL/GenBank/DDBJ databases">
        <title>Genomic Markers of Mycobacteria.</title>
        <authorList>
            <person name="Soliman M.S."/>
            <person name="Elkholy A."/>
            <person name="Soliman N.S."/>
            <person name="Abbas A."/>
            <person name="Khayrat S."/>
            <person name="Shawky S."/>
        </authorList>
    </citation>
    <scope>NUCLEOTIDE SEQUENCE [LARGE SCALE GENOMIC DNA]</scope>
    <source>
        <strain evidence="1 2">Egy-CU-AM5</strain>
    </source>
</reference>
<dbReference type="SUPFAM" id="SSF160424">
    <property type="entry name" value="BH3703-like"/>
    <property type="match status" value="1"/>
</dbReference>
<comment type="caution">
    <text evidence="1">The sequence shown here is derived from an EMBL/GenBank/DDBJ whole genome shotgun (WGS) entry which is preliminary data.</text>
</comment>
<gene>
    <name evidence="1" type="ORF">ABFW12_10965</name>
</gene>
<dbReference type="RefSeq" id="WP_368572970.1">
    <property type="nucleotide sequence ID" value="NZ_JBDLOU010000018.1"/>
</dbReference>
<dbReference type="Proteomes" id="UP001558474">
    <property type="component" value="Unassembled WGS sequence"/>
</dbReference>
<keyword evidence="2" id="KW-1185">Reference proteome</keyword>